<dbReference type="InterPro" id="IPR050344">
    <property type="entry name" value="Peptidase_M1_aminopeptidases"/>
</dbReference>
<dbReference type="InterPro" id="IPR027268">
    <property type="entry name" value="Peptidase_M4/M1_CTD_sf"/>
</dbReference>
<dbReference type="GO" id="GO:0070006">
    <property type="term" value="F:metalloaminopeptidase activity"/>
    <property type="evidence" value="ECO:0007669"/>
    <property type="project" value="TreeGrafter"/>
</dbReference>
<comment type="catalytic activity">
    <reaction evidence="1">
        <text>Release of an N-terminal amino acid, Xaa-|-Yaa- from a peptide, amide or arylamide. Xaa is preferably Ala, but may be most amino acids including Pro (slow action). When a terminal hydrophobic residue is followed by a prolyl residue, the two may be released as an intact Xaa-Pro dipeptide.</text>
        <dbReference type="EC" id="3.4.11.2"/>
    </reaction>
</comment>
<dbReference type="Gene3D" id="1.10.390.10">
    <property type="entry name" value="Neutral Protease Domain 2"/>
    <property type="match status" value="1"/>
</dbReference>
<dbReference type="SUPFAM" id="SSF63737">
    <property type="entry name" value="Leukotriene A4 hydrolase N-terminal domain"/>
    <property type="match status" value="1"/>
</dbReference>
<protein>
    <recommendedName>
        <fullName evidence="5">Aminopeptidase N</fullName>
        <ecNumber evidence="4">3.4.11.2</ecNumber>
    </recommendedName>
</protein>
<evidence type="ECO:0000259" key="12">
    <source>
        <dbReference type="Pfam" id="PF01433"/>
    </source>
</evidence>
<dbReference type="GO" id="GO:0016285">
    <property type="term" value="F:alanyl aminopeptidase activity"/>
    <property type="evidence" value="ECO:0007669"/>
    <property type="project" value="UniProtKB-EC"/>
</dbReference>
<organism evidence="14 15">
    <name type="scientific">Kordia periserrulae</name>
    <dbReference type="NCBI Taxonomy" id="701523"/>
    <lineage>
        <taxon>Bacteria</taxon>
        <taxon>Pseudomonadati</taxon>
        <taxon>Bacteroidota</taxon>
        <taxon>Flavobacteriia</taxon>
        <taxon>Flavobacteriales</taxon>
        <taxon>Flavobacteriaceae</taxon>
        <taxon>Kordia</taxon>
    </lineage>
</organism>
<dbReference type="InterPro" id="IPR042097">
    <property type="entry name" value="Aminopeptidase_N-like_N_sf"/>
</dbReference>
<dbReference type="GO" id="GO:0005737">
    <property type="term" value="C:cytoplasm"/>
    <property type="evidence" value="ECO:0007669"/>
    <property type="project" value="TreeGrafter"/>
</dbReference>
<reference evidence="14 15" key="1">
    <citation type="submission" date="2018-04" db="EMBL/GenBank/DDBJ databases">
        <title>Genomic Encyclopedia of Archaeal and Bacterial Type Strains, Phase II (KMG-II): from individual species to whole genera.</title>
        <authorList>
            <person name="Goeker M."/>
        </authorList>
    </citation>
    <scope>NUCLEOTIDE SEQUENCE [LARGE SCALE GENOMIC DNA]</scope>
    <source>
        <strain evidence="14 15">DSM 25731</strain>
    </source>
</reference>
<dbReference type="InterPro" id="IPR045357">
    <property type="entry name" value="Aminopeptidase_N-like_N"/>
</dbReference>
<dbReference type="GO" id="GO:0043171">
    <property type="term" value="P:peptide catabolic process"/>
    <property type="evidence" value="ECO:0007669"/>
    <property type="project" value="TreeGrafter"/>
</dbReference>
<evidence type="ECO:0000313" key="14">
    <source>
        <dbReference type="EMBL" id="PTX64123.1"/>
    </source>
</evidence>
<dbReference type="PANTHER" id="PTHR11533:SF174">
    <property type="entry name" value="PUROMYCIN-SENSITIVE AMINOPEPTIDASE-RELATED"/>
    <property type="match status" value="1"/>
</dbReference>
<dbReference type="Pfam" id="PF01433">
    <property type="entry name" value="Peptidase_M1"/>
    <property type="match status" value="1"/>
</dbReference>
<dbReference type="GO" id="GO:0006508">
    <property type="term" value="P:proteolysis"/>
    <property type="evidence" value="ECO:0007669"/>
    <property type="project" value="UniProtKB-KW"/>
</dbReference>
<keyword evidence="9" id="KW-0378">Hydrolase</keyword>
<dbReference type="RefSeq" id="WP_108113466.1">
    <property type="nucleotide sequence ID" value="NZ_QBKT01000001.1"/>
</dbReference>
<comment type="caution">
    <text evidence="14">The sequence shown here is derived from an EMBL/GenBank/DDBJ whole genome shotgun (WGS) entry which is preliminary data.</text>
</comment>
<keyword evidence="11" id="KW-0482">Metalloprotease</keyword>
<dbReference type="PRINTS" id="PR00756">
    <property type="entry name" value="ALADIPTASE"/>
</dbReference>
<feature type="domain" description="Aminopeptidase N-like N-terminal" evidence="13">
    <location>
        <begin position="54"/>
        <end position="226"/>
    </location>
</feature>
<name>A0A2T6C750_9FLAO</name>
<dbReference type="GO" id="GO:0005615">
    <property type="term" value="C:extracellular space"/>
    <property type="evidence" value="ECO:0007669"/>
    <property type="project" value="TreeGrafter"/>
</dbReference>
<evidence type="ECO:0000259" key="13">
    <source>
        <dbReference type="Pfam" id="PF17900"/>
    </source>
</evidence>
<evidence type="ECO:0000256" key="9">
    <source>
        <dbReference type="ARBA" id="ARBA00022801"/>
    </source>
</evidence>
<keyword evidence="7" id="KW-0645">Protease</keyword>
<dbReference type="OrthoDB" id="100605at2"/>
<dbReference type="GO" id="GO:0016020">
    <property type="term" value="C:membrane"/>
    <property type="evidence" value="ECO:0007669"/>
    <property type="project" value="TreeGrafter"/>
</dbReference>
<dbReference type="Proteomes" id="UP000244090">
    <property type="component" value="Unassembled WGS sequence"/>
</dbReference>
<dbReference type="InterPro" id="IPR001930">
    <property type="entry name" value="Peptidase_M1"/>
</dbReference>
<evidence type="ECO:0000256" key="1">
    <source>
        <dbReference type="ARBA" id="ARBA00000098"/>
    </source>
</evidence>
<gene>
    <name evidence="14" type="ORF">C8N46_101734</name>
</gene>
<keyword evidence="6" id="KW-0031">Aminopeptidase</keyword>
<feature type="domain" description="Peptidase M1 membrane alanine aminopeptidase" evidence="12">
    <location>
        <begin position="315"/>
        <end position="462"/>
    </location>
</feature>
<dbReference type="PANTHER" id="PTHR11533">
    <property type="entry name" value="PROTEASE M1 ZINC METALLOPROTEASE"/>
    <property type="match status" value="1"/>
</dbReference>
<evidence type="ECO:0000256" key="6">
    <source>
        <dbReference type="ARBA" id="ARBA00022438"/>
    </source>
</evidence>
<dbReference type="Pfam" id="PF17900">
    <property type="entry name" value="Peptidase_M1_N"/>
    <property type="match status" value="1"/>
</dbReference>
<dbReference type="InterPro" id="IPR014782">
    <property type="entry name" value="Peptidase_M1_dom"/>
</dbReference>
<dbReference type="EC" id="3.4.11.2" evidence="4"/>
<evidence type="ECO:0000256" key="11">
    <source>
        <dbReference type="ARBA" id="ARBA00023049"/>
    </source>
</evidence>
<dbReference type="AlphaFoldDB" id="A0A2T6C750"/>
<accession>A0A2T6C750</accession>
<keyword evidence="10" id="KW-0862">Zinc</keyword>
<sequence length="584" mass="66527">MRKTILAIGFLWTFVAFSQTDQELIDVARGEYTKAAKLQDFQANEKTASYDLLSHKLELEVDPAIHYIKGKVTTELRVTENTDFIVFDLSDNLQVASVTSEDATLPFTHENNELTISFENDFCEASTYTFTIAYEGVPNKNPDGDGFVTTTHNNTPSLYTLSEPYGSSEWWPCKQDLNDKIDQIDVIITAPAAYKAVSNGMVISETQQGAMMTTHWQHNYPISTYLIGIAVTDYEVFSQTVDANGHSFDIVNYVYPESRDKAEEYTQVTVEIMNLFQDLLGEYPYKDEKYGHAEFEYGGGMEHSTISFMGNFSRSLIAHELAHQWFGNKVTCDSWNHIWLNEGFATYLSGLVEHHFDGEADFTNWKRGKIADITTSRAGSVYIKDEKLDNIGRIFSSRLTYNKGAMVLHMLRQKLGDDIFFKSIRNYLNDEELAYGFANTNHLQAHLEKESGQDLQEFFNDWIYGEGYPMYDVAWHQANRNELIIRLNQSQSSKKVAFFEMNVPFLVMGTNGEEKYIALENVMNGEEFSVAVDFEISDIIFDPKFDIISKNNTISVDIEAIAELEEQSSLKNTANKTTLLTLEK</sequence>
<evidence type="ECO:0000256" key="10">
    <source>
        <dbReference type="ARBA" id="ARBA00022833"/>
    </source>
</evidence>
<dbReference type="SUPFAM" id="SSF55486">
    <property type="entry name" value="Metalloproteases ('zincins'), catalytic domain"/>
    <property type="match status" value="1"/>
</dbReference>
<proteinExistence type="inferred from homology"/>
<comment type="cofactor">
    <cofactor evidence="2">
        <name>Zn(2+)</name>
        <dbReference type="ChEBI" id="CHEBI:29105"/>
    </cofactor>
</comment>
<evidence type="ECO:0000256" key="5">
    <source>
        <dbReference type="ARBA" id="ARBA00015611"/>
    </source>
</evidence>
<dbReference type="CDD" id="cd09603">
    <property type="entry name" value="M1_APN_like"/>
    <property type="match status" value="1"/>
</dbReference>
<dbReference type="Gene3D" id="2.60.40.1730">
    <property type="entry name" value="tricorn interacting facor f3 domain"/>
    <property type="match status" value="1"/>
</dbReference>
<evidence type="ECO:0000313" key="15">
    <source>
        <dbReference type="Proteomes" id="UP000244090"/>
    </source>
</evidence>
<keyword evidence="8" id="KW-0479">Metal-binding</keyword>
<evidence type="ECO:0000256" key="8">
    <source>
        <dbReference type="ARBA" id="ARBA00022723"/>
    </source>
</evidence>
<dbReference type="EMBL" id="QBKT01000001">
    <property type="protein sequence ID" value="PTX64123.1"/>
    <property type="molecule type" value="Genomic_DNA"/>
</dbReference>
<evidence type="ECO:0000256" key="3">
    <source>
        <dbReference type="ARBA" id="ARBA00010136"/>
    </source>
</evidence>
<dbReference type="GO" id="GO:0008270">
    <property type="term" value="F:zinc ion binding"/>
    <property type="evidence" value="ECO:0007669"/>
    <property type="project" value="InterPro"/>
</dbReference>
<comment type="similarity">
    <text evidence="3">Belongs to the peptidase M1 family.</text>
</comment>
<dbReference type="GO" id="GO:0042277">
    <property type="term" value="F:peptide binding"/>
    <property type="evidence" value="ECO:0007669"/>
    <property type="project" value="TreeGrafter"/>
</dbReference>
<keyword evidence="15" id="KW-1185">Reference proteome</keyword>
<evidence type="ECO:0000256" key="7">
    <source>
        <dbReference type="ARBA" id="ARBA00022670"/>
    </source>
</evidence>
<evidence type="ECO:0000256" key="4">
    <source>
        <dbReference type="ARBA" id="ARBA00012564"/>
    </source>
</evidence>
<evidence type="ECO:0000256" key="2">
    <source>
        <dbReference type="ARBA" id="ARBA00001947"/>
    </source>
</evidence>